<keyword evidence="3" id="KW-1185">Reference proteome</keyword>
<protein>
    <submittedName>
        <fullName evidence="2">Uncharacterized protein</fullName>
    </submittedName>
</protein>
<dbReference type="Proteomes" id="UP000054321">
    <property type="component" value="Unassembled WGS sequence"/>
</dbReference>
<feature type="region of interest" description="Disordered" evidence="1">
    <location>
        <begin position="21"/>
        <end position="45"/>
    </location>
</feature>
<evidence type="ECO:0000313" key="3">
    <source>
        <dbReference type="Proteomes" id="UP000054321"/>
    </source>
</evidence>
<gene>
    <name evidence="2" type="ORF">OIDMADRAFT_23028</name>
</gene>
<proteinExistence type="predicted"/>
<organism evidence="2 3">
    <name type="scientific">Oidiodendron maius (strain Zn)</name>
    <dbReference type="NCBI Taxonomy" id="913774"/>
    <lineage>
        <taxon>Eukaryota</taxon>
        <taxon>Fungi</taxon>
        <taxon>Dikarya</taxon>
        <taxon>Ascomycota</taxon>
        <taxon>Pezizomycotina</taxon>
        <taxon>Leotiomycetes</taxon>
        <taxon>Leotiomycetes incertae sedis</taxon>
        <taxon>Myxotrichaceae</taxon>
        <taxon>Oidiodendron</taxon>
    </lineage>
</organism>
<dbReference type="InParanoid" id="A0A0C3HJ30"/>
<evidence type="ECO:0000256" key="1">
    <source>
        <dbReference type="SAM" id="MobiDB-lite"/>
    </source>
</evidence>
<feature type="compositionally biased region" description="Basic and acidic residues" evidence="1">
    <location>
        <begin position="25"/>
        <end position="45"/>
    </location>
</feature>
<sequence>MGKPFPFPFLSPSCLKRAAGYADPEDNRWRDSRGMREREREKEERDGIRVGGHRRIWERDKGSARVCTVIRGDLQDGMGSAYDGGLSGIGASPGLLAAECPVSHRMRVISVSQ</sequence>
<reference evidence="3" key="2">
    <citation type="submission" date="2015-01" db="EMBL/GenBank/DDBJ databases">
        <title>Evolutionary Origins and Diversification of the Mycorrhizal Mutualists.</title>
        <authorList>
            <consortium name="DOE Joint Genome Institute"/>
            <consortium name="Mycorrhizal Genomics Consortium"/>
            <person name="Kohler A."/>
            <person name="Kuo A."/>
            <person name="Nagy L.G."/>
            <person name="Floudas D."/>
            <person name="Copeland A."/>
            <person name="Barry K.W."/>
            <person name="Cichocki N."/>
            <person name="Veneault-Fourrey C."/>
            <person name="LaButti K."/>
            <person name="Lindquist E.A."/>
            <person name="Lipzen A."/>
            <person name="Lundell T."/>
            <person name="Morin E."/>
            <person name="Murat C."/>
            <person name="Riley R."/>
            <person name="Ohm R."/>
            <person name="Sun H."/>
            <person name="Tunlid A."/>
            <person name="Henrissat B."/>
            <person name="Grigoriev I.V."/>
            <person name="Hibbett D.S."/>
            <person name="Martin F."/>
        </authorList>
    </citation>
    <scope>NUCLEOTIDE SEQUENCE [LARGE SCALE GENOMIC DNA]</scope>
    <source>
        <strain evidence="3">Zn</strain>
    </source>
</reference>
<reference evidence="2 3" key="1">
    <citation type="submission" date="2014-04" db="EMBL/GenBank/DDBJ databases">
        <authorList>
            <consortium name="DOE Joint Genome Institute"/>
            <person name="Kuo A."/>
            <person name="Martino E."/>
            <person name="Perotto S."/>
            <person name="Kohler A."/>
            <person name="Nagy L.G."/>
            <person name="Floudas D."/>
            <person name="Copeland A."/>
            <person name="Barry K.W."/>
            <person name="Cichocki N."/>
            <person name="Veneault-Fourrey C."/>
            <person name="LaButti K."/>
            <person name="Lindquist E.A."/>
            <person name="Lipzen A."/>
            <person name="Lundell T."/>
            <person name="Morin E."/>
            <person name="Murat C."/>
            <person name="Sun H."/>
            <person name="Tunlid A."/>
            <person name="Henrissat B."/>
            <person name="Grigoriev I.V."/>
            <person name="Hibbett D.S."/>
            <person name="Martin F."/>
            <person name="Nordberg H.P."/>
            <person name="Cantor M.N."/>
            <person name="Hua S.X."/>
        </authorList>
    </citation>
    <scope>NUCLEOTIDE SEQUENCE [LARGE SCALE GENOMIC DNA]</scope>
    <source>
        <strain evidence="2 3">Zn</strain>
    </source>
</reference>
<dbReference type="AlphaFoldDB" id="A0A0C3HJ30"/>
<dbReference type="EMBL" id="KN832870">
    <property type="protein sequence ID" value="KIN08206.1"/>
    <property type="molecule type" value="Genomic_DNA"/>
</dbReference>
<accession>A0A0C3HJ30</accession>
<name>A0A0C3HJ30_OIDMZ</name>
<evidence type="ECO:0000313" key="2">
    <source>
        <dbReference type="EMBL" id="KIN08206.1"/>
    </source>
</evidence>
<dbReference type="HOGENOM" id="CLU_2134225_0_0_1"/>